<sequence length="170" mass="19839">MNLVDAKKISIVGNSGAGKSTFSRKLGKVLKIEVYAIDKIYWLPGWKLRDQDSFERRHSEWLEKDSWIIEGVGYWREMEKRISESDIVIFLDVPVELCKKRAEIRIKEEIKYPNKNITKGCVYSNVKKLQMETIINFHNSLRPKLVNYLSSINSGKLKIVSDPKELQYES</sequence>
<dbReference type="InterPro" id="IPR052922">
    <property type="entry name" value="Cytidylate_Kinase-2"/>
</dbReference>
<name>A0A3B0YFF2_9ZZZZ</name>
<organism evidence="1">
    <name type="scientific">hydrothermal vent metagenome</name>
    <dbReference type="NCBI Taxonomy" id="652676"/>
    <lineage>
        <taxon>unclassified sequences</taxon>
        <taxon>metagenomes</taxon>
        <taxon>ecological metagenomes</taxon>
    </lineage>
</organism>
<proteinExistence type="predicted"/>
<protein>
    <recommendedName>
        <fullName evidence="2">Adenylate kinase</fullName>
    </recommendedName>
</protein>
<dbReference type="EMBL" id="UOFI01000100">
    <property type="protein sequence ID" value="VAW67514.1"/>
    <property type="molecule type" value="Genomic_DNA"/>
</dbReference>
<dbReference type="InterPro" id="IPR027417">
    <property type="entry name" value="P-loop_NTPase"/>
</dbReference>
<evidence type="ECO:0008006" key="2">
    <source>
        <dbReference type="Google" id="ProtNLM"/>
    </source>
</evidence>
<reference evidence="1" key="1">
    <citation type="submission" date="2018-06" db="EMBL/GenBank/DDBJ databases">
        <authorList>
            <person name="Zhirakovskaya E."/>
        </authorList>
    </citation>
    <scope>NUCLEOTIDE SEQUENCE</scope>
</reference>
<dbReference type="Gene3D" id="3.40.50.300">
    <property type="entry name" value="P-loop containing nucleotide triphosphate hydrolases"/>
    <property type="match status" value="1"/>
</dbReference>
<evidence type="ECO:0000313" key="1">
    <source>
        <dbReference type="EMBL" id="VAW67514.1"/>
    </source>
</evidence>
<dbReference type="PANTHER" id="PTHR37816:SF2">
    <property type="entry name" value="DNA TOPOLOGY MODULATION PROTEIN FLAR-RELATED PROTEIN"/>
    <property type="match status" value="1"/>
</dbReference>
<dbReference type="PANTHER" id="PTHR37816">
    <property type="entry name" value="YALI0E33011P"/>
    <property type="match status" value="1"/>
</dbReference>
<accession>A0A3B0YFF2</accession>
<gene>
    <name evidence="1" type="ORF">MNBD_GAMMA09-163</name>
</gene>
<dbReference type="AlphaFoldDB" id="A0A3B0YFF2"/>
<dbReference type="SUPFAM" id="SSF52540">
    <property type="entry name" value="P-loop containing nucleoside triphosphate hydrolases"/>
    <property type="match status" value="1"/>
</dbReference>
<dbReference type="PRINTS" id="PR01100">
    <property type="entry name" value="SHIKIMTKNASE"/>
</dbReference>